<organism evidence="3 4">
    <name type="scientific">Desulfitobacterium chlororespirans DSM 11544</name>
    <dbReference type="NCBI Taxonomy" id="1121395"/>
    <lineage>
        <taxon>Bacteria</taxon>
        <taxon>Bacillati</taxon>
        <taxon>Bacillota</taxon>
        <taxon>Clostridia</taxon>
        <taxon>Eubacteriales</taxon>
        <taxon>Desulfitobacteriaceae</taxon>
        <taxon>Desulfitobacterium</taxon>
    </lineage>
</organism>
<keyword evidence="1" id="KW-0238">DNA-binding</keyword>
<dbReference type="EMBL" id="FRDN01000005">
    <property type="protein sequence ID" value="SHN66189.1"/>
    <property type="molecule type" value="Genomic_DNA"/>
</dbReference>
<protein>
    <submittedName>
        <fullName evidence="3">Putative transcriptional regulator</fullName>
    </submittedName>
</protein>
<dbReference type="CDD" id="cd00093">
    <property type="entry name" value="HTH_XRE"/>
    <property type="match status" value="1"/>
</dbReference>
<dbReference type="SMART" id="SM00530">
    <property type="entry name" value="HTH_XRE"/>
    <property type="match status" value="1"/>
</dbReference>
<gene>
    <name evidence="3" type="ORF">SAMN02745215_01630</name>
</gene>
<keyword evidence="4" id="KW-1185">Reference proteome</keyword>
<evidence type="ECO:0000256" key="1">
    <source>
        <dbReference type="ARBA" id="ARBA00023125"/>
    </source>
</evidence>
<dbReference type="Proteomes" id="UP000184010">
    <property type="component" value="Unassembled WGS sequence"/>
</dbReference>
<feature type="domain" description="HTH cro/C1-type" evidence="2">
    <location>
        <begin position="5"/>
        <end position="59"/>
    </location>
</feature>
<evidence type="ECO:0000259" key="2">
    <source>
        <dbReference type="PROSITE" id="PS50943"/>
    </source>
</evidence>
<sequence>MRNVLIQLREAAGITQQEVADKVGISRSFYGHIENGTRNPSYGLARKISELFDANMESIFFDLDCFRMKRIETIENASYKNQHLSIS</sequence>
<dbReference type="InterPro" id="IPR010982">
    <property type="entry name" value="Lambda_DNA-bd_dom_sf"/>
</dbReference>
<accession>A0A1M7T662</accession>
<proteinExistence type="predicted"/>
<dbReference type="PANTHER" id="PTHR46558">
    <property type="entry name" value="TRACRIPTIONAL REGULATORY PROTEIN-RELATED-RELATED"/>
    <property type="match status" value="1"/>
</dbReference>
<dbReference type="InterPro" id="IPR001387">
    <property type="entry name" value="Cro/C1-type_HTH"/>
</dbReference>
<reference evidence="4" key="1">
    <citation type="submission" date="2016-12" db="EMBL/GenBank/DDBJ databases">
        <authorList>
            <person name="Varghese N."/>
            <person name="Submissions S."/>
        </authorList>
    </citation>
    <scope>NUCLEOTIDE SEQUENCE [LARGE SCALE GENOMIC DNA]</scope>
    <source>
        <strain evidence="4">DSM 11544</strain>
    </source>
</reference>
<dbReference type="GO" id="GO:0003677">
    <property type="term" value="F:DNA binding"/>
    <property type="evidence" value="ECO:0007669"/>
    <property type="project" value="UniProtKB-KW"/>
</dbReference>
<dbReference type="Pfam" id="PF01381">
    <property type="entry name" value="HTH_3"/>
    <property type="match status" value="1"/>
</dbReference>
<dbReference type="AlphaFoldDB" id="A0A1M7T662"/>
<dbReference type="RefSeq" id="WP_018213717.1">
    <property type="nucleotide sequence ID" value="NZ_FRDN01000005.1"/>
</dbReference>
<dbReference type="PANTHER" id="PTHR46558:SF4">
    <property type="entry name" value="DNA-BIDING PHAGE PROTEIN"/>
    <property type="match status" value="1"/>
</dbReference>
<dbReference type="SUPFAM" id="SSF47413">
    <property type="entry name" value="lambda repressor-like DNA-binding domains"/>
    <property type="match status" value="1"/>
</dbReference>
<name>A0A1M7T662_9FIRM</name>
<dbReference type="STRING" id="1121395.SAMN02745215_01630"/>
<evidence type="ECO:0000313" key="4">
    <source>
        <dbReference type="Proteomes" id="UP000184010"/>
    </source>
</evidence>
<dbReference type="Gene3D" id="1.10.260.40">
    <property type="entry name" value="lambda repressor-like DNA-binding domains"/>
    <property type="match status" value="1"/>
</dbReference>
<dbReference type="PROSITE" id="PS50943">
    <property type="entry name" value="HTH_CROC1"/>
    <property type="match status" value="1"/>
</dbReference>
<evidence type="ECO:0000313" key="3">
    <source>
        <dbReference type="EMBL" id="SHN66189.1"/>
    </source>
</evidence>